<dbReference type="EMBL" id="CADCVJ010000215">
    <property type="protein sequence ID" value="CAA9490002.1"/>
    <property type="molecule type" value="Genomic_DNA"/>
</dbReference>
<protein>
    <submittedName>
        <fullName evidence="3">Sigma-54 dependent transcriptional regulator</fullName>
    </submittedName>
</protein>
<reference evidence="3" key="1">
    <citation type="submission" date="2020-02" db="EMBL/GenBank/DDBJ databases">
        <authorList>
            <person name="Meier V. D."/>
        </authorList>
    </citation>
    <scope>NUCLEOTIDE SEQUENCE</scope>
    <source>
        <strain evidence="3">AVDCRST_MAG38</strain>
    </source>
</reference>
<proteinExistence type="predicted"/>
<organism evidence="3">
    <name type="scientific">uncultured Solirubrobacteraceae bacterium</name>
    <dbReference type="NCBI Taxonomy" id="1162706"/>
    <lineage>
        <taxon>Bacteria</taxon>
        <taxon>Bacillati</taxon>
        <taxon>Actinomycetota</taxon>
        <taxon>Thermoleophilia</taxon>
        <taxon>Solirubrobacterales</taxon>
        <taxon>Solirubrobacteraceae</taxon>
        <taxon>environmental samples</taxon>
    </lineage>
</organism>
<dbReference type="InterPro" id="IPR041359">
    <property type="entry name" value="MetOD1"/>
</dbReference>
<feature type="region of interest" description="Disordered" evidence="1">
    <location>
        <begin position="104"/>
        <end position="129"/>
    </location>
</feature>
<dbReference type="AlphaFoldDB" id="A0A6J4S553"/>
<evidence type="ECO:0000313" key="3">
    <source>
        <dbReference type="EMBL" id="CAA9490002.1"/>
    </source>
</evidence>
<feature type="domain" description="Metanogen output" evidence="2">
    <location>
        <begin position="22"/>
        <end position="96"/>
    </location>
</feature>
<evidence type="ECO:0000259" key="2">
    <source>
        <dbReference type="Pfam" id="PF18546"/>
    </source>
</evidence>
<dbReference type="Pfam" id="PF18546">
    <property type="entry name" value="MetOD1"/>
    <property type="match status" value="1"/>
</dbReference>
<feature type="compositionally biased region" description="Low complexity" evidence="1">
    <location>
        <begin position="105"/>
        <end position="129"/>
    </location>
</feature>
<evidence type="ECO:0000256" key="1">
    <source>
        <dbReference type="SAM" id="MobiDB-lite"/>
    </source>
</evidence>
<accession>A0A6J4S553</accession>
<gene>
    <name evidence="3" type="ORF">AVDCRST_MAG38-2568</name>
</gene>
<name>A0A6J4S553_9ACTN</name>
<sequence length="129" mass="13726">MVVAYLGQHAEPDSEIADLYGLKAAVGGDFYVVSADAGRIVLGNRRCPFGTAVRHEPALCRMTSSVFGGIAARNTERSAVALEQRIALGDPECRVVVWRPSWGTSSAAASRRPVSPRIPSRAARARSSS</sequence>